<sequence length="111" mass="11521">MWVILLSTDTFSGTTTGGACIDEFNLILSLSVLLLAIGNTCGGEFNSLFLLATGGTFSLSLLLATAGNACEGEFDSTLSLATGSNCESEFNLSLSLITYGTCRGEFNSVLL</sequence>
<dbReference type="EMBL" id="CAGKOT010000072">
    <property type="protein sequence ID" value="CAB5391468.1"/>
    <property type="molecule type" value="Genomic_DNA"/>
</dbReference>
<proteinExistence type="predicted"/>
<dbReference type="Proteomes" id="UP000684084">
    <property type="component" value="Unassembled WGS sequence"/>
</dbReference>
<reference evidence="1" key="1">
    <citation type="submission" date="2020-05" db="EMBL/GenBank/DDBJ databases">
        <authorList>
            <person name="Rincon C."/>
            <person name="Sanders R I."/>
            <person name="Robbins C."/>
            <person name="Chaturvedi A."/>
        </authorList>
    </citation>
    <scope>NUCLEOTIDE SEQUENCE</scope>
    <source>
        <strain evidence="1">CHB12</strain>
    </source>
</reference>
<name>A0A915ZWM9_9GLOM</name>
<dbReference type="AlphaFoldDB" id="A0A915ZWM9"/>
<comment type="caution">
    <text evidence="1">The sequence shown here is derived from an EMBL/GenBank/DDBJ whole genome shotgun (WGS) entry which is preliminary data.</text>
</comment>
<evidence type="ECO:0000313" key="2">
    <source>
        <dbReference type="Proteomes" id="UP000684084"/>
    </source>
</evidence>
<organism evidence="1 2">
    <name type="scientific">Rhizophagus irregularis</name>
    <dbReference type="NCBI Taxonomy" id="588596"/>
    <lineage>
        <taxon>Eukaryota</taxon>
        <taxon>Fungi</taxon>
        <taxon>Fungi incertae sedis</taxon>
        <taxon>Mucoromycota</taxon>
        <taxon>Glomeromycotina</taxon>
        <taxon>Glomeromycetes</taxon>
        <taxon>Glomerales</taxon>
        <taxon>Glomeraceae</taxon>
        <taxon>Rhizophagus</taxon>
    </lineage>
</organism>
<accession>A0A915ZWM9</accession>
<protein>
    <submittedName>
        <fullName evidence="1">Uncharacterized protein</fullName>
    </submittedName>
</protein>
<dbReference type="OrthoDB" id="10335471at2759"/>
<evidence type="ECO:0000313" key="1">
    <source>
        <dbReference type="EMBL" id="CAB5391468.1"/>
    </source>
</evidence>
<gene>
    <name evidence="1" type="ORF">CHRIB12_LOCUS21976</name>
</gene>